<dbReference type="EC" id="1.8.1.4" evidence="2 13"/>
<keyword evidence="6 11" id="KW-0520">NAD</keyword>
<evidence type="ECO:0000256" key="4">
    <source>
        <dbReference type="ARBA" id="ARBA00022827"/>
    </source>
</evidence>
<name>A0A9D6Z104_9BACT</name>
<dbReference type="Gene3D" id="3.30.390.30">
    <property type="match status" value="1"/>
</dbReference>
<sequence>MVVGDFAQGTQVAVIGGGPGGYVAAIRAAQLGLEVTLVEKELLGGVCLNWGCIPSKALIYVADLKNRVQGADKIGLIVTDVRIDLPKLTAWKNEVVEKLRKGIASLLSQHKVEVVTGTAHLTGEQSFSVETSENVRRFEFQSCILATGSSAAQLPGMPRDGELVIDSTDALEPKEIPEQLVVIGAGAVGLEMGTFYAKLGSRVTILDSADKLLPMLDSDIGKAMERALRRFNIELILGAKVTELKREDSRGALQYSVADGDKSISADKILVAVGRRPNTSGIGLEKAGVKLDSRGFVQVNASMQTSTPGIFAIGDMTAGMMLAHKASYQGKIAAEVIAGEPSAFEGVEVPGVIFSDPEIATVGLSEQEAKEKNIKVKAGVSPFKALGRTLTMAEEGPGFVKVVSDAESGTVLGVHIVGPHASDLIAEGCLAVASASHVDDLTLTIHPHPTLPETVEEAAEQVENRAIHIFNPLKAGTGRK</sequence>
<dbReference type="PANTHER" id="PTHR22912">
    <property type="entry name" value="DISULFIDE OXIDOREDUCTASE"/>
    <property type="match status" value="1"/>
</dbReference>
<protein>
    <recommendedName>
        <fullName evidence="2 13">Dihydrolipoyl dehydrogenase</fullName>
        <ecNumber evidence="2 13">1.8.1.4</ecNumber>
    </recommendedName>
</protein>
<gene>
    <name evidence="16" type="primary">lpdA</name>
    <name evidence="16" type="ORF">HY912_13630</name>
</gene>
<evidence type="ECO:0000256" key="3">
    <source>
        <dbReference type="ARBA" id="ARBA00022630"/>
    </source>
</evidence>
<proteinExistence type="inferred from homology"/>
<keyword evidence="5 13" id="KW-0560">Oxidoreductase</keyword>
<reference evidence="16" key="1">
    <citation type="submission" date="2020-07" db="EMBL/GenBank/DDBJ databases">
        <title>Huge and variable diversity of episymbiotic CPR bacteria and DPANN archaea in groundwater ecosystems.</title>
        <authorList>
            <person name="He C.Y."/>
            <person name="Keren R."/>
            <person name="Whittaker M."/>
            <person name="Farag I.F."/>
            <person name="Doudna J."/>
            <person name="Cate J.H.D."/>
            <person name="Banfield J.F."/>
        </authorList>
    </citation>
    <scope>NUCLEOTIDE SEQUENCE</scope>
    <source>
        <strain evidence="16">NC_groundwater_1664_Pr3_B-0.1um_52_9</strain>
    </source>
</reference>
<dbReference type="InterPro" id="IPR050151">
    <property type="entry name" value="Class-I_Pyr_Nuc-Dis_Oxidored"/>
</dbReference>
<evidence type="ECO:0000256" key="2">
    <source>
        <dbReference type="ARBA" id="ARBA00012608"/>
    </source>
</evidence>
<evidence type="ECO:0000256" key="5">
    <source>
        <dbReference type="ARBA" id="ARBA00023002"/>
    </source>
</evidence>
<comment type="miscellaneous">
    <text evidence="13">The active site is a redox-active disulfide bond.</text>
</comment>
<keyword evidence="7" id="KW-1015">Disulfide bond</keyword>
<evidence type="ECO:0000256" key="1">
    <source>
        <dbReference type="ARBA" id="ARBA00007532"/>
    </source>
</evidence>
<dbReference type="InterPro" id="IPR001100">
    <property type="entry name" value="Pyr_nuc-diS_OxRdtase"/>
</dbReference>
<feature type="active site" description="Proton acceptor" evidence="10">
    <location>
        <position position="448"/>
    </location>
</feature>
<dbReference type="PANTHER" id="PTHR22912:SF151">
    <property type="entry name" value="DIHYDROLIPOYL DEHYDROGENASE, MITOCHONDRIAL"/>
    <property type="match status" value="1"/>
</dbReference>
<keyword evidence="3 13" id="KW-0285">Flavoprotein</keyword>
<feature type="domain" description="Pyridine nucleotide-disulphide oxidoreductase dimerisation" evidence="14">
    <location>
        <begin position="349"/>
        <end position="459"/>
    </location>
</feature>
<feature type="binding site" evidence="11">
    <location>
        <position position="56"/>
    </location>
    <ligand>
        <name>FAD</name>
        <dbReference type="ChEBI" id="CHEBI:57692"/>
    </ligand>
</feature>
<dbReference type="GO" id="GO:0005737">
    <property type="term" value="C:cytoplasm"/>
    <property type="evidence" value="ECO:0007669"/>
    <property type="project" value="UniProtKB-ARBA"/>
</dbReference>
<evidence type="ECO:0000256" key="13">
    <source>
        <dbReference type="RuleBase" id="RU003692"/>
    </source>
</evidence>
<evidence type="ECO:0000259" key="14">
    <source>
        <dbReference type="Pfam" id="PF02852"/>
    </source>
</evidence>
<dbReference type="Pfam" id="PF07992">
    <property type="entry name" value="Pyr_redox_2"/>
    <property type="match status" value="1"/>
</dbReference>
<dbReference type="InterPro" id="IPR012999">
    <property type="entry name" value="Pyr_OxRdtase_I_AS"/>
</dbReference>
<comment type="catalytic activity">
    <reaction evidence="9 13">
        <text>N(6)-[(R)-dihydrolipoyl]-L-lysyl-[protein] + NAD(+) = N(6)-[(R)-lipoyl]-L-lysyl-[protein] + NADH + H(+)</text>
        <dbReference type="Rhea" id="RHEA:15045"/>
        <dbReference type="Rhea" id="RHEA-COMP:10474"/>
        <dbReference type="Rhea" id="RHEA-COMP:10475"/>
        <dbReference type="ChEBI" id="CHEBI:15378"/>
        <dbReference type="ChEBI" id="CHEBI:57540"/>
        <dbReference type="ChEBI" id="CHEBI:57945"/>
        <dbReference type="ChEBI" id="CHEBI:83099"/>
        <dbReference type="ChEBI" id="CHEBI:83100"/>
        <dbReference type="EC" id="1.8.1.4"/>
    </reaction>
</comment>
<evidence type="ECO:0000256" key="7">
    <source>
        <dbReference type="ARBA" id="ARBA00023157"/>
    </source>
</evidence>
<dbReference type="InterPro" id="IPR036188">
    <property type="entry name" value="FAD/NAD-bd_sf"/>
</dbReference>
<keyword evidence="8 13" id="KW-0676">Redox-active center</keyword>
<evidence type="ECO:0000313" key="17">
    <source>
        <dbReference type="Proteomes" id="UP000807825"/>
    </source>
</evidence>
<evidence type="ECO:0000256" key="12">
    <source>
        <dbReference type="PIRSR" id="PIRSR000350-4"/>
    </source>
</evidence>
<dbReference type="SUPFAM" id="SSF51905">
    <property type="entry name" value="FAD/NAD(P)-binding domain"/>
    <property type="match status" value="1"/>
</dbReference>
<comment type="cofactor">
    <cofactor evidence="11 13">
        <name>FAD</name>
        <dbReference type="ChEBI" id="CHEBI:57692"/>
    </cofactor>
    <text evidence="11 13">Binds 1 FAD per subunit.</text>
</comment>
<evidence type="ECO:0000256" key="6">
    <source>
        <dbReference type="ARBA" id="ARBA00023027"/>
    </source>
</evidence>
<dbReference type="NCBIfam" id="TIGR01350">
    <property type="entry name" value="lipoamide_DH"/>
    <property type="match status" value="1"/>
</dbReference>
<dbReference type="GO" id="GO:0050660">
    <property type="term" value="F:flavin adenine dinucleotide binding"/>
    <property type="evidence" value="ECO:0007669"/>
    <property type="project" value="InterPro"/>
</dbReference>
<feature type="binding site" evidence="11">
    <location>
        <begin position="184"/>
        <end position="191"/>
    </location>
    <ligand>
        <name>NAD(+)</name>
        <dbReference type="ChEBI" id="CHEBI:57540"/>
    </ligand>
</feature>
<dbReference type="InterPro" id="IPR023753">
    <property type="entry name" value="FAD/NAD-binding_dom"/>
</dbReference>
<dbReference type="GO" id="GO:0004148">
    <property type="term" value="F:dihydrolipoyl dehydrogenase (NADH) activity"/>
    <property type="evidence" value="ECO:0007669"/>
    <property type="project" value="UniProtKB-EC"/>
</dbReference>
<evidence type="ECO:0000256" key="11">
    <source>
        <dbReference type="PIRSR" id="PIRSR000350-3"/>
    </source>
</evidence>
<feature type="binding site" evidence="11">
    <location>
        <position position="274"/>
    </location>
    <ligand>
        <name>NAD(+)</name>
        <dbReference type="ChEBI" id="CHEBI:57540"/>
    </ligand>
</feature>
<feature type="disulfide bond" description="Redox-active" evidence="12">
    <location>
        <begin position="47"/>
        <end position="52"/>
    </location>
</feature>
<evidence type="ECO:0000259" key="15">
    <source>
        <dbReference type="Pfam" id="PF07992"/>
    </source>
</evidence>
<dbReference type="EMBL" id="JACRDE010000356">
    <property type="protein sequence ID" value="MBI5250528.1"/>
    <property type="molecule type" value="Genomic_DNA"/>
</dbReference>
<dbReference type="GO" id="GO:0006103">
    <property type="term" value="P:2-oxoglutarate metabolic process"/>
    <property type="evidence" value="ECO:0007669"/>
    <property type="project" value="TreeGrafter"/>
</dbReference>
<accession>A0A9D6Z104</accession>
<evidence type="ECO:0000256" key="9">
    <source>
        <dbReference type="ARBA" id="ARBA00049187"/>
    </source>
</evidence>
<dbReference type="InterPro" id="IPR004099">
    <property type="entry name" value="Pyr_nucl-diS_OxRdtase_dimer"/>
</dbReference>
<dbReference type="PRINTS" id="PR00368">
    <property type="entry name" value="FADPNR"/>
</dbReference>
<dbReference type="PIRSF" id="PIRSF000350">
    <property type="entry name" value="Mercury_reductase_MerA"/>
    <property type="match status" value="1"/>
</dbReference>
<dbReference type="Proteomes" id="UP000807825">
    <property type="component" value="Unassembled WGS sequence"/>
</dbReference>
<keyword evidence="4 11" id="KW-0274">FAD</keyword>
<dbReference type="InterPro" id="IPR006258">
    <property type="entry name" value="Lipoamide_DH"/>
</dbReference>
<dbReference type="SUPFAM" id="SSF55424">
    <property type="entry name" value="FAD/NAD-linked reductases, dimerisation (C-terminal) domain"/>
    <property type="match status" value="1"/>
</dbReference>
<dbReference type="InterPro" id="IPR016156">
    <property type="entry name" value="FAD/NAD-linked_Rdtase_dimer_sf"/>
</dbReference>
<dbReference type="FunFam" id="3.30.390.30:FF:000001">
    <property type="entry name" value="Dihydrolipoyl dehydrogenase"/>
    <property type="match status" value="1"/>
</dbReference>
<evidence type="ECO:0000256" key="8">
    <source>
        <dbReference type="ARBA" id="ARBA00023284"/>
    </source>
</evidence>
<feature type="binding site" evidence="11">
    <location>
        <position position="315"/>
    </location>
    <ligand>
        <name>FAD</name>
        <dbReference type="ChEBI" id="CHEBI:57692"/>
    </ligand>
</feature>
<feature type="binding site" evidence="11">
    <location>
        <begin position="147"/>
        <end position="149"/>
    </location>
    <ligand>
        <name>FAD</name>
        <dbReference type="ChEBI" id="CHEBI:57692"/>
    </ligand>
</feature>
<evidence type="ECO:0000313" key="16">
    <source>
        <dbReference type="EMBL" id="MBI5250528.1"/>
    </source>
</evidence>
<feature type="domain" description="FAD/NAD(P)-binding" evidence="15">
    <location>
        <begin position="11"/>
        <end position="330"/>
    </location>
</feature>
<dbReference type="AlphaFoldDB" id="A0A9D6Z104"/>
<evidence type="ECO:0000256" key="10">
    <source>
        <dbReference type="PIRSR" id="PIRSR000350-2"/>
    </source>
</evidence>
<keyword evidence="11" id="KW-0547">Nucleotide-binding</keyword>
<dbReference type="Pfam" id="PF02852">
    <property type="entry name" value="Pyr_redox_dim"/>
    <property type="match status" value="1"/>
</dbReference>
<dbReference type="PROSITE" id="PS00076">
    <property type="entry name" value="PYRIDINE_REDOX_1"/>
    <property type="match status" value="1"/>
</dbReference>
<dbReference type="PRINTS" id="PR00411">
    <property type="entry name" value="PNDRDTASEI"/>
</dbReference>
<comment type="caution">
    <text evidence="16">The sequence shown here is derived from an EMBL/GenBank/DDBJ whole genome shotgun (WGS) entry which is preliminary data.</text>
</comment>
<dbReference type="Gene3D" id="3.50.50.60">
    <property type="entry name" value="FAD/NAD(P)-binding domain"/>
    <property type="match status" value="2"/>
</dbReference>
<comment type="similarity">
    <text evidence="1 13">Belongs to the class-I pyridine nucleotide-disulfide oxidoreductase family.</text>
</comment>
<organism evidence="16 17">
    <name type="scientific">Desulfomonile tiedjei</name>
    <dbReference type="NCBI Taxonomy" id="2358"/>
    <lineage>
        <taxon>Bacteria</taxon>
        <taxon>Pseudomonadati</taxon>
        <taxon>Thermodesulfobacteriota</taxon>
        <taxon>Desulfomonilia</taxon>
        <taxon>Desulfomonilales</taxon>
        <taxon>Desulfomonilaceae</taxon>
        <taxon>Desulfomonile</taxon>
    </lineage>
</organism>
<feature type="binding site" evidence="11">
    <location>
        <begin position="321"/>
        <end position="324"/>
    </location>
    <ligand>
        <name>FAD</name>
        <dbReference type="ChEBI" id="CHEBI:57692"/>
    </ligand>
</feature>